<dbReference type="AlphaFoldDB" id="A0A8H7TL14"/>
<reference evidence="2" key="1">
    <citation type="submission" date="2020-10" db="EMBL/GenBank/DDBJ databases">
        <title>High-Quality Genome Resource of Clonostachys rosea strain S41 by Oxford Nanopore Long-Read Sequencing.</title>
        <authorList>
            <person name="Wang H."/>
        </authorList>
    </citation>
    <scope>NUCLEOTIDE SEQUENCE</scope>
    <source>
        <strain evidence="2">S41</strain>
    </source>
</reference>
<feature type="region of interest" description="Disordered" evidence="1">
    <location>
        <begin position="1"/>
        <end position="433"/>
    </location>
</feature>
<proteinExistence type="predicted"/>
<feature type="compositionally biased region" description="Low complexity" evidence="1">
    <location>
        <begin position="228"/>
        <end position="240"/>
    </location>
</feature>
<feature type="compositionally biased region" description="Acidic residues" evidence="1">
    <location>
        <begin position="354"/>
        <end position="381"/>
    </location>
</feature>
<evidence type="ECO:0000256" key="1">
    <source>
        <dbReference type="SAM" id="MobiDB-lite"/>
    </source>
</evidence>
<feature type="compositionally biased region" description="Polar residues" evidence="1">
    <location>
        <begin position="277"/>
        <end position="290"/>
    </location>
</feature>
<dbReference type="EMBL" id="JADCTT010000005">
    <property type="protein sequence ID" value="KAF9751477.1"/>
    <property type="molecule type" value="Genomic_DNA"/>
</dbReference>
<evidence type="ECO:0000313" key="3">
    <source>
        <dbReference type="Proteomes" id="UP000616885"/>
    </source>
</evidence>
<feature type="compositionally biased region" description="Basic and acidic residues" evidence="1">
    <location>
        <begin position="387"/>
        <end position="409"/>
    </location>
</feature>
<dbReference type="Proteomes" id="UP000616885">
    <property type="component" value="Unassembled WGS sequence"/>
</dbReference>
<sequence length="451" mass="51562">MARPRDSRSPSPAGSHHSSRRHRKDDERRDRDPRDDRRRSRSRSPDHRYRERERDRDRDRNRGHGGRDRERDRRRDRSLDRRDDAYYRGDRRDYRDRDRRRSRDRYDDRIRSPDRRRQRSRDDDRGYRRRDDSRDRANTRRDDGPDSHNRSRRDNGARSPVRDGAKASNNEKPKPEVKSEADKKAERLAKLEAWKKKKESVSQKQKEVNPHQTRNLLAEMDKKVTGDSSAPASGGASPLARTESGNASPSANSPTVQYPGKFDPKAIAKKSAARSLDASQSVLGSVNVQTKPPGGPLNKSTTASALPANRAKTSGFGFGKSHNDDKLTTKRKLDLDEEVTTKRILTKLPTLPIEADDTPYADQDDDDESDGDIFAENEEEAAAAARAAHERRLQAENHTDKPEADKMDTDEGPDTSIKDAPDTNGDASDTLPCRRMLTSKWTLMKRKTWIL</sequence>
<feature type="compositionally biased region" description="Basic and acidic residues" evidence="1">
    <location>
        <begin position="24"/>
        <end position="209"/>
    </location>
</feature>
<feature type="compositionally biased region" description="Basic and acidic residues" evidence="1">
    <location>
        <begin position="321"/>
        <end position="334"/>
    </location>
</feature>
<organism evidence="2 3">
    <name type="scientific">Bionectria ochroleuca</name>
    <name type="common">Gliocladium roseum</name>
    <dbReference type="NCBI Taxonomy" id="29856"/>
    <lineage>
        <taxon>Eukaryota</taxon>
        <taxon>Fungi</taxon>
        <taxon>Dikarya</taxon>
        <taxon>Ascomycota</taxon>
        <taxon>Pezizomycotina</taxon>
        <taxon>Sordariomycetes</taxon>
        <taxon>Hypocreomycetidae</taxon>
        <taxon>Hypocreales</taxon>
        <taxon>Bionectriaceae</taxon>
        <taxon>Clonostachys</taxon>
    </lineage>
</organism>
<gene>
    <name evidence="2" type="ORF">IM811_013271</name>
</gene>
<protein>
    <submittedName>
        <fullName evidence="2">Uncharacterized protein</fullName>
    </submittedName>
</protein>
<evidence type="ECO:0000313" key="2">
    <source>
        <dbReference type="EMBL" id="KAF9751477.1"/>
    </source>
</evidence>
<feature type="compositionally biased region" description="Polar residues" evidence="1">
    <location>
        <begin position="243"/>
        <end position="256"/>
    </location>
</feature>
<name>A0A8H7TL14_BIOOC</name>
<comment type="caution">
    <text evidence="2">The sequence shown here is derived from an EMBL/GenBank/DDBJ whole genome shotgun (WGS) entry which is preliminary data.</text>
</comment>
<accession>A0A8H7TL14</accession>